<keyword evidence="8" id="KW-1185">Reference proteome</keyword>
<accession>A0A1L9BAW3</accession>
<evidence type="ECO:0000256" key="1">
    <source>
        <dbReference type="ARBA" id="ARBA00022679"/>
    </source>
</evidence>
<feature type="compositionally biased region" description="Basic and acidic residues" evidence="5">
    <location>
        <begin position="1"/>
        <end position="16"/>
    </location>
</feature>
<dbReference type="InterPro" id="IPR008271">
    <property type="entry name" value="Ser/Thr_kinase_AS"/>
</dbReference>
<dbReference type="Gene3D" id="1.10.510.10">
    <property type="entry name" value="Transferase(Phosphotransferase) domain 1"/>
    <property type="match status" value="1"/>
</dbReference>
<gene>
    <name evidence="7" type="ORF">BON30_18000</name>
</gene>
<evidence type="ECO:0000256" key="4">
    <source>
        <dbReference type="ARBA" id="ARBA00022840"/>
    </source>
</evidence>
<dbReference type="OrthoDB" id="5524425at2"/>
<dbReference type="PANTHER" id="PTHR43289">
    <property type="entry name" value="MITOGEN-ACTIVATED PROTEIN KINASE KINASE KINASE 20-RELATED"/>
    <property type="match status" value="1"/>
</dbReference>
<dbReference type="EMBL" id="MPIN01000004">
    <property type="protein sequence ID" value="OJH39402.1"/>
    <property type="molecule type" value="Genomic_DNA"/>
</dbReference>
<name>A0A1L9BAW3_9BACT</name>
<feature type="region of interest" description="Disordered" evidence="5">
    <location>
        <begin position="1"/>
        <end position="22"/>
    </location>
</feature>
<dbReference type="InterPro" id="IPR011009">
    <property type="entry name" value="Kinase-like_dom_sf"/>
</dbReference>
<dbReference type="AlphaFoldDB" id="A0A1L9BAW3"/>
<feature type="region of interest" description="Disordered" evidence="5">
    <location>
        <begin position="383"/>
        <end position="415"/>
    </location>
</feature>
<evidence type="ECO:0000256" key="5">
    <source>
        <dbReference type="SAM" id="MobiDB-lite"/>
    </source>
</evidence>
<keyword evidence="3" id="KW-0418">Kinase</keyword>
<reference evidence="8" key="1">
    <citation type="submission" date="2016-11" db="EMBL/GenBank/DDBJ databases">
        <authorList>
            <person name="Shukria A."/>
            <person name="Stevens D.C."/>
        </authorList>
    </citation>
    <scope>NUCLEOTIDE SEQUENCE [LARGE SCALE GENOMIC DNA]</scope>
    <source>
        <strain evidence="8">Cbfe23</strain>
    </source>
</reference>
<dbReference type="SMART" id="SM00220">
    <property type="entry name" value="S_TKc"/>
    <property type="match status" value="1"/>
</dbReference>
<dbReference type="InterPro" id="IPR000719">
    <property type="entry name" value="Prot_kinase_dom"/>
</dbReference>
<dbReference type="PROSITE" id="PS00108">
    <property type="entry name" value="PROTEIN_KINASE_ST"/>
    <property type="match status" value="1"/>
</dbReference>
<feature type="compositionally biased region" description="Basic and acidic residues" evidence="5">
    <location>
        <begin position="401"/>
        <end position="410"/>
    </location>
</feature>
<evidence type="ECO:0000256" key="3">
    <source>
        <dbReference type="ARBA" id="ARBA00022777"/>
    </source>
</evidence>
<dbReference type="PROSITE" id="PS50011">
    <property type="entry name" value="PROTEIN_KINASE_DOM"/>
    <property type="match status" value="1"/>
</dbReference>
<dbReference type="SUPFAM" id="SSF56112">
    <property type="entry name" value="Protein kinase-like (PK-like)"/>
    <property type="match status" value="1"/>
</dbReference>
<organism evidence="7 8">
    <name type="scientific">Cystobacter ferrugineus</name>
    <dbReference type="NCBI Taxonomy" id="83449"/>
    <lineage>
        <taxon>Bacteria</taxon>
        <taxon>Pseudomonadati</taxon>
        <taxon>Myxococcota</taxon>
        <taxon>Myxococcia</taxon>
        <taxon>Myxococcales</taxon>
        <taxon>Cystobacterineae</taxon>
        <taxon>Archangiaceae</taxon>
        <taxon>Cystobacter</taxon>
    </lineage>
</organism>
<dbReference type="GO" id="GO:0005524">
    <property type="term" value="F:ATP binding"/>
    <property type="evidence" value="ECO:0007669"/>
    <property type="project" value="UniProtKB-KW"/>
</dbReference>
<dbReference type="RefSeq" id="WP_071899574.1">
    <property type="nucleotide sequence ID" value="NZ_MPIN01000004.1"/>
</dbReference>
<protein>
    <recommendedName>
        <fullName evidence="6">Protein kinase domain-containing protein</fullName>
    </recommendedName>
</protein>
<dbReference type="STRING" id="83449.BON30_18000"/>
<dbReference type="Proteomes" id="UP000182229">
    <property type="component" value="Unassembled WGS sequence"/>
</dbReference>
<dbReference type="GO" id="GO:0004674">
    <property type="term" value="F:protein serine/threonine kinase activity"/>
    <property type="evidence" value="ECO:0007669"/>
    <property type="project" value="TreeGrafter"/>
</dbReference>
<sequence>MSDERGEQDGGGRRGNEPAPGTQVAGFTLQECLATGSSGSVYRAERGGRRFALKLVPMGMWGEREVDALRRVRHTSVVGLLGYGQWPEDKPRFLVLALEWVDGPALDVWARENRCTAEQLARQVLRPVVEALGQVHAAGVVHRDVKEANILMRREDGRPVLVDFGSARYEGAPRLTMRLPPGTPEYRSPEIVRFAREWEGERYDAQPADDWWALGVTLYALLTRTLPFGDRHGPLTRTILEHTPEVPHVRNPRVPRALGELCLRMLEKAPEARYADAQTLARAVDEALAQADDTWRVPLFAEEPVRPASASPLPQTAPAPTVTSGWSRSLLLSLLTALAVLPGPQLIPSEPGVIIPRTGLPPPLPPQEAGFRQELADPPKTAEVGPRAELLESPPPAPTDAPHREDEPMRKPHSGRSLLKSTLVSAACVSAGCASAPPPRPRPSAECPPGHQETLKRFGFVRPGWHSVILAPFKDVRKSRIKTVTVQEGPFTTAEIHGDWEGIPDQTKLYGQLYFEGNRIHGYFTQLILRTGEALPVCLRLTEGLHPGMPMEPGSQPNKGKAIINVLPAVETVNRFYY</sequence>
<keyword evidence="2" id="KW-0547">Nucleotide-binding</keyword>
<dbReference type="PANTHER" id="PTHR43289:SF6">
    <property type="entry name" value="SERINE_THREONINE-PROTEIN KINASE NEKL-3"/>
    <property type="match status" value="1"/>
</dbReference>
<proteinExistence type="predicted"/>
<keyword evidence="4" id="KW-0067">ATP-binding</keyword>
<keyword evidence="1" id="KW-0808">Transferase</keyword>
<reference evidence="7 8" key="2">
    <citation type="submission" date="2016-12" db="EMBL/GenBank/DDBJ databases">
        <title>Draft Genome Sequence of Cystobacter ferrugineus Strain Cbfe23.</title>
        <authorList>
            <person name="Akbar S."/>
            <person name="Dowd S.E."/>
            <person name="Stevens D.C."/>
        </authorList>
    </citation>
    <scope>NUCLEOTIDE SEQUENCE [LARGE SCALE GENOMIC DNA]</scope>
    <source>
        <strain evidence="7 8">Cbfe23</strain>
    </source>
</reference>
<evidence type="ECO:0000313" key="8">
    <source>
        <dbReference type="Proteomes" id="UP000182229"/>
    </source>
</evidence>
<evidence type="ECO:0000259" key="6">
    <source>
        <dbReference type="PROSITE" id="PS50011"/>
    </source>
</evidence>
<evidence type="ECO:0000256" key="2">
    <source>
        <dbReference type="ARBA" id="ARBA00022741"/>
    </source>
</evidence>
<evidence type="ECO:0000313" key="7">
    <source>
        <dbReference type="EMBL" id="OJH39402.1"/>
    </source>
</evidence>
<dbReference type="CDD" id="cd14014">
    <property type="entry name" value="STKc_PknB_like"/>
    <property type="match status" value="1"/>
</dbReference>
<feature type="domain" description="Protein kinase" evidence="6">
    <location>
        <begin position="27"/>
        <end position="288"/>
    </location>
</feature>
<dbReference type="Pfam" id="PF00069">
    <property type="entry name" value="Pkinase"/>
    <property type="match status" value="1"/>
</dbReference>
<comment type="caution">
    <text evidence="7">The sequence shown here is derived from an EMBL/GenBank/DDBJ whole genome shotgun (WGS) entry which is preliminary data.</text>
</comment>